<evidence type="ECO:0000259" key="11">
    <source>
        <dbReference type="PROSITE" id="PS51038"/>
    </source>
</evidence>
<keyword evidence="4 7" id="KW-0949">S-adenosyl-L-methionine</keyword>
<dbReference type="Gene3D" id="2.30.30.490">
    <property type="match status" value="2"/>
</dbReference>
<evidence type="ECO:0000256" key="3">
    <source>
        <dbReference type="ARBA" id="ARBA00022679"/>
    </source>
</evidence>
<dbReference type="PROSITE" id="PS51679">
    <property type="entry name" value="SAM_MT_C5"/>
    <property type="match status" value="1"/>
</dbReference>
<dbReference type="PRINTS" id="PR00105">
    <property type="entry name" value="C5METTRFRASE"/>
</dbReference>
<evidence type="ECO:0000256" key="10">
    <source>
        <dbReference type="SAM" id="MobiDB-lite"/>
    </source>
</evidence>
<dbReference type="PANTHER" id="PTHR10629:SF52">
    <property type="entry name" value="DNA (CYTOSINE-5)-METHYLTRANSFERASE 1"/>
    <property type="match status" value="1"/>
</dbReference>
<keyword evidence="2 7" id="KW-0489">Methyltransferase</keyword>
<dbReference type="InterPro" id="IPR031303">
    <property type="entry name" value="C5_meth_CS"/>
</dbReference>
<dbReference type="GO" id="GO:0044027">
    <property type="term" value="P:negative regulation of gene expression via chromosomal CpG island methylation"/>
    <property type="evidence" value="ECO:0007669"/>
    <property type="project" value="TreeGrafter"/>
</dbReference>
<keyword evidence="6" id="KW-0539">Nucleus</keyword>
<dbReference type="PROSITE" id="PS51038">
    <property type="entry name" value="BAH"/>
    <property type="match status" value="2"/>
</dbReference>
<dbReference type="Pfam" id="PF01426">
    <property type="entry name" value="BAH"/>
    <property type="match status" value="2"/>
</dbReference>
<dbReference type="SUPFAM" id="SSF53335">
    <property type="entry name" value="S-adenosyl-L-methionine-dependent methyltransferases"/>
    <property type="match status" value="1"/>
</dbReference>
<dbReference type="FunFam" id="3.90.120.10:FF:000001">
    <property type="entry name" value="DNA (cytosine-5)-methyltransferase"/>
    <property type="match status" value="1"/>
</dbReference>
<feature type="region of interest" description="Disordered" evidence="10">
    <location>
        <begin position="1"/>
        <end position="22"/>
    </location>
</feature>
<gene>
    <name evidence="12" type="ORF">GWI33_005445</name>
</gene>
<dbReference type="PROSITE" id="PS00094">
    <property type="entry name" value="C5_MTASE_1"/>
    <property type="match status" value="1"/>
</dbReference>
<reference evidence="12" key="1">
    <citation type="submission" date="2020-08" db="EMBL/GenBank/DDBJ databases">
        <title>Genome sequencing and assembly of the red palm weevil Rhynchophorus ferrugineus.</title>
        <authorList>
            <person name="Dias G.B."/>
            <person name="Bergman C.M."/>
            <person name="Manee M."/>
        </authorList>
    </citation>
    <scope>NUCLEOTIDE SEQUENCE</scope>
    <source>
        <strain evidence="12">AA-2017</strain>
        <tissue evidence="12">Whole larva</tissue>
    </source>
</reference>
<evidence type="ECO:0000256" key="7">
    <source>
        <dbReference type="PROSITE-ProRule" id="PRU01016"/>
    </source>
</evidence>
<evidence type="ECO:0000256" key="9">
    <source>
        <dbReference type="RuleBase" id="RU000417"/>
    </source>
</evidence>
<evidence type="ECO:0000256" key="4">
    <source>
        <dbReference type="ARBA" id="ARBA00022691"/>
    </source>
</evidence>
<dbReference type="EC" id="2.1.1.37" evidence="9"/>
<dbReference type="SMART" id="SM00439">
    <property type="entry name" value="BAH"/>
    <property type="match status" value="2"/>
</dbReference>
<evidence type="ECO:0000256" key="6">
    <source>
        <dbReference type="ARBA" id="ARBA00023242"/>
    </source>
</evidence>
<dbReference type="GO" id="GO:0003682">
    <property type="term" value="F:chromatin binding"/>
    <property type="evidence" value="ECO:0007669"/>
    <property type="project" value="InterPro"/>
</dbReference>
<evidence type="ECO:0000313" key="13">
    <source>
        <dbReference type="Proteomes" id="UP000625711"/>
    </source>
</evidence>
<name>A0A834MJK4_RHYFE</name>
<accession>A0A834MJK4</accession>
<evidence type="ECO:0000313" key="12">
    <source>
        <dbReference type="EMBL" id="KAF7280844.1"/>
    </source>
</evidence>
<comment type="subcellular location">
    <subcellularLocation>
        <location evidence="1">Nucleus</location>
    </subcellularLocation>
</comment>
<dbReference type="GO" id="GO:0003886">
    <property type="term" value="F:DNA (cytosine-5-)-methyltransferase activity"/>
    <property type="evidence" value="ECO:0007669"/>
    <property type="project" value="UniProtKB-EC"/>
</dbReference>
<evidence type="ECO:0000256" key="8">
    <source>
        <dbReference type="RuleBase" id="RU000416"/>
    </source>
</evidence>
<sequence>MPKQPRKEPRKKPDNSVAFHTNMQNRSDISTTQTVKKIFCRKVPKFDCNSNRKTAQKRKRRDTGADLTVEWIKLPNSVYYNSYKFAKVGNIYINQGDNVLVAPEENDDPQIAHVSYMFEDLETNEKLCHAHFYIRGKDTILGEESDPKELFLVDHCEDIPLQRVQEKVKVHKSEFSRSWHLDGGKDSDEKNKNETNDNGDGKDYFFSKRYDYNQSRFIDFIDNESRCISCFWEEEENTFNTPIYREKSFPESSYIEWKNEKYTVGSAIYIDYEREELNIKPKEVAEENYYTLENLDGDWVWMTKLDRQIIFPERYRKFEKKYESEYIACEPYTVGIIEKITANNKRVSIKVREFYRPEDIGKGQYGDPYLLYWTNCIYTIGNFKKWSEVVKGKCYISNKEHISDIYQWVQEGPSRFYFEEFYDPRTEKIKELPSDAQNIGSKRRRTVGGYNAESAVAWPTLENKLNCLDIYAGCGGLSDGLEKSGLVNVKWAIEINEAAAKSFQLNNPGAVVLQENCNTILSLLKEGKGQSVKMPKKGEVDIIVGGPPCQGYSVINRFKNTTNSNGNNSQIMTYLGFIDYYRPKYFIYENVRNFVNFDKTDYLKRTFKCLLAIGYQISFGVLQAGNYGLPQNRRRFFVVGAAPGLTLPKLPNPTHCFGRFQRNIQSIKVDKFFYDIGDNAMGALGSLPRRTVTIRDAIYDLPYISYDTMTTEMPYNDDGLQSHYARQLRQYCNKSDVVKDHECNPVSALIKKRIQMIPENGNWTDLPNVAITLEDGTQTELMKYCYRTKNQKENTAPRGMCQCVQGDPCNKTHKDIRYRTIIPWSIAHTADRNAEWKNVYGRLQWDGYFGTITTNPEPSRTQGRVIHPDQHRIVSVREYARAQGFHDEYIFVGNTREKYKQIGNAVPPILALAIAREIINAVLTDKRKKNLQNLK</sequence>
<dbReference type="InterPro" id="IPR029063">
    <property type="entry name" value="SAM-dependent_MTases_sf"/>
</dbReference>
<protein>
    <recommendedName>
        <fullName evidence="9">Cytosine-specific methyltransferase</fullName>
        <ecNumber evidence="9">2.1.1.37</ecNumber>
    </recommendedName>
</protein>
<dbReference type="GO" id="GO:0003677">
    <property type="term" value="F:DNA binding"/>
    <property type="evidence" value="ECO:0007669"/>
    <property type="project" value="UniProtKB-KW"/>
</dbReference>
<dbReference type="AlphaFoldDB" id="A0A834MJK4"/>
<dbReference type="PROSITE" id="PS00095">
    <property type="entry name" value="C5_MTASE_2"/>
    <property type="match status" value="1"/>
</dbReference>
<dbReference type="GO" id="GO:0005634">
    <property type="term" value="C:nucleus"/>
    <property type="evidence" value="ECO:0007669"/>
    <property type="project" value="UniProtKB-SubCell"/>
</dbReference>
<dbReference type="EMBL" id="JAACXV010000272">
    <property type="protein sequence ID" value="KAF7280844.1"/>
    <property type="molecule type" value="Genomic_DNA"/>
</dbReference>
<evidence type="ECO:0000256" key="1">
    <source>
        <dbReference type="ARBA" id="ARBA00004123"/>
    </source>
</evidence>
<dbReference type="InterPro" id="IPR050390">
    <property type="entry name" value="C5-Methyltransferase"/>
</dbReference>
<feature type="domain" description="BAH" evidence="11">
    <location>
        <begin position="313"/>
        <end position="433"/>
    </location>
</feature>
<comment type="caution">
    <text evidence="12">The sequence shown here is derived from an EMBL/GenBank/DDBJ whole genome shotgun (WGS) entry which is preliminary data.</text>
</comment>
<dbReference type="OrthoDB" id="6734904at2759"/>
<dbReference type="GO" id="GO:0032259">
    <property type="term" value="P:methylation"/>
    <property type="evidence" value="ECO:0007669"/>
    <property type="project" value="UniProtKB-KW"/>
</dbReference>
<feature type="active site" evidence="7">
    <location>
        <position position="549"/>
    </location>
</feature>
<dbReference type="Proteomes" id="UP000625711">
    <property type="component" value="Unassembled WGS sequence"/>
</dbReference>
<dbReference type="InterPro" id="IPR018117">
    <property type="entry name" value="C5_DNA_meth_AS"/>
</dbReference>
<evidence type="ECO:0000256" key="5">
    <source>
        <dbReference type="ARBA" id="ARBA00023125"/>
    </source>
</evidence>
<dbReference type="PANTHER" id="PTHR10629">
    <property type="entry name" value="CYTOSINE-SPECIFIC METHYLTRANSFERASE"/>
    <property type="match status" value="1"/>
</dbReference>
<feature type="domain" description="BAH" evidence="11">
    <location>
        <begin position="91"/>
        <end position="221"/>
    </location>
</feature>
<dbReference type="Gene3D" id="3.90.120.10">
    <property type="entry name" value="DNA Methylase, subunit A, domain 2"/>
    <property type="match status" value="1"/>
</dbReference>
<organism evidence="12 13">
    <name type="scientific">Rhynchophorus ferrugineus</name>
    <name type="common">Red palm weevil</name>
    <name type="synonym">Curculio ferrugineus</name>
    <dbReference type="NCBI Taxonomy" id="354439"/>
    <lineage>
        <taxon>Eukaryota</taxon>
        <taxon>Metazoa</taxon>
        <taxon>Ecdysozoa</taxon>
        <taxon>Arthropoda</taxon>
        <taxon>Hexapoda</taxon>
        <taxon>Insecta</taxon>
        <taxon>Pterygota</taxon>
        <taxon>Neoptera</taxon>
        <taxon>Endopterygota</taxon>
        <taxon>Coleoptera</taxon>
        <taxon>Polyphaga</taxon>
        <taxon>Cucujiformia</taxon>
        <taxon>Curculionidae</taxon>
        <taxon>Dryophthorinae</taxon>
        <taxon>Rhynchophorus</taxon>
    </lineage>
</organism>
<dbReference type="NCBIfam" id="TIGR00675">
    <property type="entry name" value="dcm"/>
    <property type="match status" value="1"/>
</dbReference>
<keyword evidence="5" id="KW-0238">DNA-binding</keyword>
<dbReference type="Pfam" id="PF00145">
    <property type="entry name" value="DNA_methylase"/>
    <property type="match status" value="1"/>
</dbReference>
<dbReference type="InterPro" id="IPR043151">
    <property type="entry name" value="BAH_sf"/>
</dbReference>
<dbReference type="InterPro" id="IPR001025">
    <property type="entry name" value="BAH_dom"/>
</dbReference>
<proteinExistence type="inferred from homology"/>
<keyword evidence="13" id="KW-1185">Reference proteome</keyword>
<evidence type="ECO:0000256" key="2">
    <source>
        <dbReference type="ARBA" id="ARBA00022603"/>
    </source>
</evidence>
<feature type="compositionally biased region" description="Basic and acidic residues" evidence="10">
    <location>
        <begin position="1"/>
        <end position="14"/>
    </location>
</feature>
<comment type="catalytic activity">
    <reaction evidence="9">
        <text>a 2'-deoxycytidine in DNA + S-adenosyl-L-methionine = a 5-methyl-2'-deoxycytidine in DNA + S-adenosyl-L-homocysteine + H(+)</text>
        <dbReference type="Rhea" id="RHEA:13681"/>
        <dbReference type="Rhea" id="RHEA-COMP:11369"/>
        <dbReference type="Rhea" id="RHEA-COMP:11370"/>
        <dbReference type="ChEBI" id="CHEBI:15378"/>
        <dbReference type="ChEBI" id="CHEBI:57856"/>
        <dbReference type="ChEBI" id="CHEBI:59789"/>
        <dbReference type="ChEBI" id="CHEBI:85452"/>
        <dbReference type="ChEBI" id="CHEBI:85454"/>
        <dbReference type="EC" id="2.1.1.37"/>
    </reaction>
</comment>
<dbReference type="Gene3D" id="3.40.50.150">
    <property type="entry name" value="Vaccinia Virus protein VP39"/>
    <property type="match status" value="1"/>
</dbReference>
<keyword evidence="3 7" id="KW-0808">Transferase</keyword>
<comment type="similarity">
    <text evidence="7 8">Belongs to the class I-like SAM-binding methyltransferase superfamily. C5-methyltransferase family.</text>
</comment>
<dbReference type="InterPro" id="IPR001525">
    <property type="entry name" value="C5_MeTfrase"/>
</dbReference>